<dbReference type="EnsemblPlants" id="evm.model.09.1590">
    <property type="protein sequence ID" value="cds.evm.model.09.1590"/>
    <property type="gene ID" value="evm.TU.09.1590"/>
</dbReference>
<evidence type="ECO:0000313" key="1">
    <source>
        <dbReference type="EnsemblPlants" id="cds.evm.model.09.1590"/>
    </source>
</evidence>
<proteinExistence type="predicted"/>
<sequence>MEITWRKETKNKREKGYLTLQELMGEIHVTKSNGDGLIAFNSLRFSLEEIATQISNLLIQYLFSLMLASNASNEIVSRNLDELLTIIERLSLEESDYSVVKNMFVEIIRFFIDAMELAGPFWDDENKISLVKKTAHFDKEMEDDVVHCIVAEILRLEVSFCSPEFVPMMFDNDVLFSMSVHLKSNVFEEKLERVEEKINEWMFDIEFVQKCIHEDYFCSEMKFLRQVLEAGAYEIFTEHDKSSWCLVNLVSL</sequence>
<keyword evidence="2" id="KW-1185">Reference proteome</keyword>
<accession>A0A803QEX7</accession>
<organism evidence="1 2">
    <name type="scientific">Cannabis sativa</name>
    <name type="common">Hemp</name>
    <name type="synonym">Marijuana</name>
    <dbReference type="NCBI Taxonomy" id="3483"/>
    <lineage>
        <taxon>Eukaryota</taxon>
        <taxon>Viridiplantae</taxon>
        <taxon>Streptophyta</taxon>
        <taxon>Embryophyta</taxon>
        <taxon>Tracheophyta</taxon>
        <taxon>Spermatophyta</taxon>
        <taxon>Magnoliopsida</taxon>
        <taxon>eudicotyledons</taxon>
        <taxon>Gunneridae</taxon>
        <taxon>Pentapetalae</taxon>
        <taxon>rosids</taxon>
        <taxon>fabids</taxon>
        <taxon>Rosales</taxon>
        <taxon>Cannabaceae</taxon>
        <taxon>Cannabis</taxon>
    </lineage>
</organism>
<reference evidence="1" key="2">
    <citation type="submission" date="2021-03" db="UniProtKB">
        <authorList>
            <consortium name="EnsemblPlants"/>
        </authorList>
    </citation>
    <scope>IDENTIFICATION</scope>
</reference>
<dbReference type="EMBL" id="UZAU01000772">
    <property type="status" value="NOT_ANNOTATED_CDS"/>
    <property type="molecule type" value="Genomic_DNA"/>
</dbReference>
<dbReference type="Proteomes" id="UP000596661">
    <property type="component" value="Chromosome 9"/>
</dbReference>
<dbReference type="AlphaFoldDB" id="A0A803QEX7"/>
<dbReference type="Gramene" id="evm.model.09.1590">
    <property type="protein sequence ID" value="cds.evm.model.09.1590"/>
    <property type="gene ID" value="evm.TU.09.1590"/>
</dbReference>
<evidence type="ECO:0000313" key="2">
    <source>
        <dbReference type="Proteomes" id="UP000596661"/>
    </source>
</evidence>
<protein>
    <submittedName>
        <fullName evidence="1">Uncharacterized protein</fullName>
    </submittedName>
</protein>
<reference evidence="1" key="1">
    <citation type="submission" date="2018-11" db="EMBL/GenBank/DDBJ databases">
        <authorList>
            <person name="Grassa J C."/>
        </authorList>
    </citation>
    <scope>NUCLEOTIDE SEQUENCE [LARGE SCALE GENOMIC DNA]</scope>
</reference>
<name>A0A803QEX7_CANSA</name>